<comment type="caution">
    <text evidence="5">The sequence shown here is derived from an EMBL/GenBank/DDBJ whole genome shotgun (WGS) entry which is preliminary data.</text>
</comment>
<accession>A0A839GUD6</accession>
<feature type="domain" description="HTH arsR-type" evidence="4">
    <location>
        <begin position="27"/>
        <end position="121"/>
    </location>
</feature>
<evidence type="ECO:0000256" key="1">
    <source>
        <dbReference type="ARBA" id="ARBA00023015"/>
    </source>
</evidence>
<dbReference type="GO" id="GO:0003700">
    <property type="term" value="F:DNA-binding transcription factor activity"/>
    <property type="evidence" value="ECO:0007669"/>
    <property type="project" value="InterPro"/>
</dbReference>
<evidence type="ECO:0000313" key="5">
    <source>
        <dbReference type="EMBL" id="MBA9079085.1"/>
    </source>
</evidence>
<dbReference type="EMBL" id="JACJIQ010000018">
    <property type="protein sequence ID" value="MBA9079085.1"/>
    <property type="molecule type" value="Genomic_DNA"/>
</dbReference>
<reference evidence="5 6" key="1">
    <citation type="submission" date="2020-08" db="EMBL/GenBank/DDBJ databases">
        <title>Genomic Encyclopedia of Type Strains, Phase IV (KMG-IV): sequencing the most valuable type-strain genomes for metagenomic binning, comparative biology and taxonomic classification.</title>
        <authorList>
            <person name="Goeker M."/>
        </authorList>
    </citation>
    <scope>NUCLEOTIDE SEQUENCE [LARGE SCALE GENOMIC DNA]</scope>
    <source>
        <strain evidence="5 6">DSM 29854</strain>
    </source>
</reference>
<dbReference type="Proteomes" id="UP000563094">
    <property type="component" value="Unassembled WGS sequence"/>
</dbReference>
<dbReference type="InterPro" id="IPR001845">
    <property type="entry name" value="HTH_ArsR_DNA-bd_dom"/>
</dbReference>
<dbReference type="InterPro" id="IPR051011">
    <property type="entry name" value="Metal_resp_trans_reg"/>
</dbReference>
<dbReference type="AlphaFoldDB" id="A0A839GUD6"/>
<proteinExistence type="predicted"/>
<keyword evidence="3" id="KW-0804">Transcription</keyword>
<dbReference type="PANTHER" id="PTHR43132">
    <property type="entry name" value="ARSENICAL RESISTANCE OPERON REPRESSOR ARSR-RELATED"/>
    <property type="match status" value="1"/>
</dbReference>
<dbReference type="InterPro" id="IPR036390">
    <property type="entry name" value="WH_DNA-bd_sf"/>
</dbReference>
<dbReference type="InterPro" id="IPR011991">
    <property type="entry name" value="ArsR-like_HTH"/>
</dbReference>
<dbReference type="Pfam" id="PF01022">
    <property type="entry name" value="HTH_5"/>
    <property type="match status" value="1"/>
</dbReference>
<dbReference type="PROSITE" id="PS50987">
    <property type="entry name" value="HTH_ARSR_2"/>
    <property type="match status" value="1"/>
</dbReference>
<evidence type="ECO:0000256" key="3">
    <source>
        <dbReference type="ARBA" id="ARBA00023163"/>
    </source>
</evidence>
<gene>
    <name evidence="5" type="ORF">FHS90_003820</name>
</gene>
<keyword evidence="2 5" id="KW-0238">DNA-binding</keyword>
<evidence type="ECO:0000256" key="2">
    <source>
        <dbReference type="ARBA" id="ARBA00023125"/>
    </source>
</evidence>
<dbReference type="PRINTS" id="PR00778">
    <property type="entry name" value="HTHARSR"/>
</dbReference>
<dbReference type="CDD" id="cd00090">
    <property type="entry name" value="HTH_ARSR"/>
    <property type="match status" value="1"/>
</dbReference>
<dbReference type="NCBIfam" id="NF033788">
    <property type="entry name" value="HTH_metalloreg"/>
    <property type="match status" value="1"/>
</dbReference>
<dbReference type="PANTHER" id="PTHR43132:SF6">
    <property type="entry name" value="HTH-TYPE TRANSCRIPTIONAL REPRESSOR CZRA"/>
    <property type="match status" value="1"/>
</dbReference>
<name>A0A839GUD6_9BACT</name>
<dbReference type="Gene3D" id="1.10.10.10">
    <property type="entry name" value="Winged helix-like DNA-binding domain superfamily/Winged helix DNA-binding domain"/>
    <property type="match status" value="1"/>
</dbReference>
<dbReference type="GO" id="GO:0003677">
    <property type="term" value="F:DNA binding"/>
    <property type="evidence" value="ECO:0007669"/>
    <property type="project" value="UniProtKB-KW"/>
</dbReference>
<dbReference type="RefSeq" id="WP_182514095.1">
    <property type="nucleotide sequence ID" value="NZ_JACJIQ010000018.1"/>
</dbReference>
<dbReference type="SUPFAM" id="SSF46785">
    <property type="entry name" value="Winged helix' DNA-binding domain"/>
    <property type="match status" value="1"/>
</dbReference>
<evidence type="ECO:0000259" key="4">
    <source>
        <dbReference type="PROSITE" id="PS50987"/>
    </source>
</evidence>
<dbReference type="InterPro" id="IPR036388">
    <property type="entry name" value="WH-like_DNA-bd_sf"/>
</dbReference>
<protein>
    <submittedName>
        <fullName evidence="5">DNA-binding transcriptional ArsR family regulator</fullName>
    </submittedName>
</protein>
<sequence length="127" mass="14434">MKDGTNSCIRVFADADHINTCKKRMENVNETIQVLANALSLAGNEVRLKILFLLYEEQNLCVCDLSDVLNMNVSAISQHLRKLKDGNIIKSKKTGQTIFYALNLEFSKLFQPYFSLIEKNQIHNPVS</sequence>
<dbReference type="SMART" id="SM00418">
    <property type="entry name" value="HTH_ARSR"/>
    <property type="match status" value="1"/>
</dbReference>
<keyword evidence="1" id="KW-0805">Transcription regulation</keyword>
<organism evidence="5 6">
    <name type="scientific">Rufibacter quisquiliarum</name>
    <dbReference type="NCBI Taxonomy" id="1549639"/>
    <lineage>
        <taxon>Bacteria</taxon>
        <taxon>Pseudomonadati</taxon>
        <taxon>Bacteroidota</taxon>
        <taxon>Cytophagia</taxon>
        <taxon>Cytophagales</taxon>
        <taxon>Hymenobacteraceae</taxon>
        <taxon>Rufibacter</taxon>
    </lineage>
</organism>
<keyword evidence="6" id="KW-1185">Reference proteome</keyword>
<evidence type="ECO:0000313" key="6">
    <source>
        <dbReference type="Proteomes" id="UP000563094"/>
    </source>
</evidence>